<dbReference type="PANTHER" id="PTHR22035">
    <property type="entry name" value="COILED-COIL DOMAIN-CONTAINING PROTEIN 7"/>
    <property type="match status" value="1"/>
</dbReference>
<dbReference type="Proteomes" id="UP000515203">
    <property type="component" value="Unplaced"/>
</dbReference>
<reference evidence="2" key="1">
    <citation type="submission" date="2025-08" db="UniProtKB">
        <authorList>
            <consortium name="RefSeq"/>
        </authorList>
    </citation>
    <scope>IDENTIFICATION</scope>
</reference>
<accession>A0A6P6DCN6</accession>
<dbReference type="OrthoDB" id="9808830at2759"/>
<gene>
    <name evidence="2" type="primary">LOC111812816</name>
</gene>
<dbReference type="InterPro" id="IPR029272">
    <property type="entry name" value="CCDC7"/>
</dbReference>
<keyword evidence="1" id="KW-1185">Reference proteome</keyword>
<dbReference type="InParanoid" id="A0A6P6DCN6"/>
<proteinExistence type="predicted"/>
<dbReference type="RefSeq" id="XP_023557710.1">
    <property type="nucleotide sequence ID" value="XM_023701942.1"/>
</dbReference>
<evidence type="ECO:0000313" key="2">
    <source>
        <dbReference type="RefSeq" id="XP_023557710.1"/>
    </source>
</evidence>
<sequence>MDTQPLAGIIGKSIKKAPMKTQLKSYPETDTVHLTDMFRGGKVFNAMKTQPQSHHDSNTEPLVVAIARGIIMGSDGPQLESPPDTDKELLADTVGESILKEPVKTQFMGVPGMSLLKNKGMFMQHQKDIYKHPVLSKLPTKLFLENQENFEDSSPYLTEPPKAIHNTSKIASQNSRFTPFPPLNKMPSAAVLNGFPAILAHFVVEESNA</sequence>
<organism evidence="1 2">
    <name type="scientific">Octodon degus</name>
    <name type="common">Degu</name>
    <name type="synonym">Sciurus degus</name>
    <dbReference type="NCBI Taxonomy" id="10160"/>
    <lineage>
        <taxon>Eukaryota</taxon>
        <taxon>Metazoa</taxon>
        <taxon>Chordata</taxon>
        <taxon>Craniata</taxon>
        <taxon>Vertebrata</taxon>
        <taxon>Euteleostomi</taxon>
        <taxon>Mammalia</taxon>
        <taxon>Eutheria</taxon>
        <taxon>Euarchontoglires</taxon>
        <taxon>Glires</taxon>
        <taxon>Rodentia</taxon>
        <taxon>Hystricomorpha</taxon>
        <taxon>Octodontidae</taxon>
        <taxon>Octodon</taxon>
    </lineage>
</organism>
<dbReference type="AlphaFoldDB" id="A0A6P6DCN6"/>
<protein>
    <submittedName>
        <fullName evidence="2">Coiled-coil domain-containing protein 7-like</fullName>
    </submittedName>
</protein>
<dbReference type="PANTHER" id="PTHR22035:SF4">
    <property type="entry name" value="COILED-COIL DOMAIN-CONTAINING PROTEIN 7"/>
    <property type="match status" value="1"/>
</dbReference>
<name>A0A6P6DCN6_OCTDE</name>
<evidence type="ECO:0000313" key="1">
    <source>
        <dbReference type="Proteomes" id="UP000515203"/>
    </source>
</evidence>
<dbReference type="GeneID" id="111812816"/>